<protein>
    <recommendedName>
        <fullName evidence="1">DUF7748 domain-containing protein</fullName>
    </recommendedName>
</protein>
<evidence type="ECO:0000259" key="1">
    <source>
        <dbReference type="Pfam" id="PF24928"/>
    </source>
</evidence>
<dbReference type="InterPro" id="IPR056650">
    <property type="entry name" value="DUF7748"/>
</dbReference>
<dbReference type="EMBL" id="CM026429">
    <property type="protein sequence ID" value="KAG0564962.1"/>
    <property type="molecule type" value="Genomic_DNA"/>
</dbReference>
<feature type="domain" description="DUF7748" evidence="1">
    <location>
        <begin position="3"/>
        <end position="90"/>
    </location>
</feature>
<name>A0A8T0H7A7_CERPU</name>
<evidence type="ECO:0000313" key="2">
    <source>
        <dbReference type="EMBL" id="KAG0564962.1"/>
    </source>
</evidence>
<keyword evidence="3" id="KW-1185">Reference proteome</keyword>
<gene>
    <name evidence="2" type="ORF">KC19_8G152700</name>
</gene>
<accession>A0A8T0H7A7</accession>
<reference evidence="2" key="1">
    <citation type="submission" date="2020-06" db="EMBL/GenBank/DDBJ databases">
        <title>WGS assembly of Ceratodon purpureus strain R40.</title>
        <authorList>
            <person name="Carey S.B."/>
            <person name="Jenkins J."/>
            <person name="Shu S."/>
            <person name="Lovell J.T."/>
            <person name="Sreedasyam A."/>
            <person name="Maumus F."/>
            <person name="Tiley G.P."/>
            <person name="Fernandez-Pozo N."/>
            <person name="Barry K."/>
            <person name="Chen C."/>
            <person name="Wang M."/>
            <person name="Lipzen A."/>
            <person name="Daum C."/>
            <person name="Saski C.A."/>
            <person name="Payton A.C."/>
            <person name="Mcbreen J.C."/>
            <person name="Conrad R.E."/>
            <person name="Kollar L.M."/>
            <person name="Olsson S."/>
            <person name="Huttunen S."/>
            <person name="Landis J.B."/>
            <person name="Wickett N.J."/>
            <person name="Johnson M.G."/>
            <person name="Rensing S.A."/>
            <person name="Grimwood J."/>
            <person name="Schmutz J."/>
            <person name="Mcdaniel S.F."/>
        </authorList>
    </citation>
    <scope>NUCLEOTIDE SEQUENCE</scope>
    <source>
        <strain evidence="2">R40</strain>
    </source>
</reference>
<dbReference type="Pfam" id="PF24928">
    <property type="entry name" value="DUF7748"/>
    <property type="match status" value="1"/>
</dbReference>
<dbReference type="AlphaFoldDB" id="A0A8T0H7A7"/>
<sequence>MGTKVQIVNHTSRPLKLKVGHQLVFTDLVTVEQDAEYRMKVDCSSTFREYLFGVDACGNMLVVSAHDFKDTSSVVVKEVDGTFDVQMVSRGSSGFKNWVKLIWKLWQ</sequence>
<organism evidence="2 3">
    <name type="scientific">Ceratodon purpureus</name>
    <name type="common">Fire moss</name>
    <name type="synonym">Dicranum purpureum</name>
    <dbReference type="NCBI Taxonomy" id="3225"/>
    <lineage>
        <taxon>Eukaryota</taxon>
        <taxon>Viridiplantae</taxon>
        <taxon>Streptophyta</taxon>
        <taxon>Embryophyta</taxon>
        <taxon>Bryophyta</taxon>
        <taxon>Bryophytina</taxon>
        <taxon>Bryopsida</taxon>
        <taxon>Dicranidae</taxon>
        <taxon>Pseudoditrichales</taxon>
        <taxon>Ditrichaceae</taxon>
        <taxon>Ceratodon</taxon>
    </lineage>
</organism>
<dbReference type="PANTHER" id="PTHR48468">
    <property type="entry name" value="PLASTOCYANIN-LIKE DOMAIN-CONTAINING PROTEIN"/>
    <property type="match status" value="1"/>
</dbReference>
<evidence type="ECO:0000313" key="3">
    <source>
        <dbReference type="Proteomes" id="UP000822688"/>
    </source>
</evidence>
<comment type="caution">
    <text evidence="2">The sequence shown here is derived from an EMBL/GenBank/DDBJ whole genome shotgun (WGS) entry which is preliminary data.</text>
</comment>
<dbReference type="Proteomes" id="UP000822688">
    <property type="component" value="Chromosome 8"/>
</dbReference>
<dbReference type="PANTHER" id="PTHR48468:SF1">
    <property type="entry name" value="PLASTOCYANIN-LIKE DOMAIN-CONTAINING PROTEIN"/>
    <property type="match status" value="1"/>
</dbReference>
<proteinExistence type="predicted"/>